<accession>A2FP83</accession>
<dbReference type="Proteomes" id="UP000001542">
    <property type="component" value="Unassembled WGS sequence"/>
</dbReference>
<dbReference type="AlphaFoldDB" id="A2FP83"/>
<evidence type="ECO:0000313" key="1">
    <source>
        <dbReference type="EMBL" id="EAX93273.1"/>
    </source>
</evidence>
<evidence type="ECO:0000313" key="2">
    <source>
        <dbReference type="Proteomes" id="UP000001542"/>
    </source>
</evidence>
<reference evidence="1" key="1">
    <citation type="submission" date="2006-10" db="EMBL/GenBank/DDBJ databases">
        <authorList>
            <person name="Amadeo P."/>
            <person name="Zhao Q."/>
            <person name="Wortman J."/>
            <person name="Fraser-Liggett C."/>
            <person name="Carlton J."/>
        </authorList>
    </citation>
    <scope>NUCLEOTIDE SEQUENCE</scope>
    <source>
        <strain evidence="1">G3</strain>
    </source>
</reference>
<gene>
    <name evidence="1" type="ORF">TVAG_082460</name>
</gene>
<organism evidence="1 2">
    <name type="scientific">Trichomonas vaginalis (strain ATCC PRA-98 / G3)</name>
    <dbReference type="NCBI Taxonomy" id="412133"/>
    <lineage>
        <taxon>Eukaryota</taxon>
        <taxon>Metamonada</taxon>
        <taxon>Parabasalia</taxon>
        <taxon>Trichomonadida</taxon>
        <taxon>Trichomonadidae</taxon>
        <taxon>Trichomonas</taxon>
    </lineage>
</organism>
<dbReference type="InParanoid" id="A2FP83"/>
<name>A2FP83_TRIV3</name>
<dbReference type="VEuPathDB" id="TrichDB:TVAGG3_0765110"/>
<keyword evidence="2" id="KW-1185">Reference proteome</keyword>
<dbReference type="RefSeq" id="XP_001306203.1">
    <property type="nucleotide sequence ID" value="XM_001306202.1"/>
</dbReference>
<dbReference type="VEuPathDB" id="TrichDB:TVAG_TEG_DS113921_1_6"/>
<proteinExistence type="predicted"/>
<protein>
    <submittedName>
        <fullName evidence="1">Uncharacterized protein</fullName>
    </submittedName>
</protein>
<reference evidence="1" key="2">
    <citation type="journal article" date="2007" name="Science">
        <title>Draft genome sequence of the sexually transmitted pathogen Trichomonas vaginalis.</title>
        <authorList>
            <person name="Carlton J.M."/>
            <person name="Hirt R.P."/>
            <person name="Silva J.C."/>
            <person name="Delcher A.L."/>
            <person name="Schatz M."/>
            <person name="Zhao Q."/>
            <person name="Wortman J.R."/>
            <person name="Bidwell S.L."/>
            <person name="Alsmark U.C.M."/>
            <person name="Besteiro S."/>
            <person name="Sicheritz-Ponten T."/>
            <person name="Noel C.J."/>
            <person name="Dacks J.B."/>
            <person name="Foster P.G."/>
            <person name="Simillion C."/>
            <person name="Van de Peer Y."/>
            <person name="Miranda-Saavedra D."/>
            <person name="Barton G.J."/>
            <person name="Westrop G.D."/>
            <person name="Mueller S."/>
            <person name="Dessi D."/>
            <person name="Fiori P.L."/>
            <person name="Ren Q."/>
            <person name="Paulsen I."/>
            <person name="Zhang H."/>
            <person name="Bastida-Corcuera F.D."/>
            <person name="Simoes-Barbosa A."/>
            <person name="Brown M.T."/>
            <person name="Hayes R.D."/>
            <person name="Mukherjee M."/>
            <person name="Okumura C.Y."/>
            <person name="Schneider R."/>
            <person name="Smith A.J."/>
            <person name="Vanacova S."/>
            <person name="Villalvazo M."/>
            <person name="Haas B.J."/>
            <person name="Pertea M."/>
            <person name="Feldblyum T.V."/>
            <person name="Utterback T.R."/>
            <person name="Shu C.L."/>
            <person name="Osoegawa K."/>
            <person name="de Jong P.J."/>
            <person name="Hrdy I."/>
            <person name="Horvathova L."/>
            <person name="Zubacova Z."/>
            <person name="Dolezal P."/>
            <person name="Malik S.B."/>
            <person name="Logsdon J.M. Jr."/>
            <person name="Henze K."/>
            <person name="Gupta A."/>
            <person name="Wang C.C."/>
            <person name="Dunne R.L."/>
            <person name="Upcroft J.A."/>
            <person name="Upcroft P."/>
            <person name="White O."/>
            <person name="Salzberg S.L."/>
            <person name="Tang P."/>
            <person name="Chiu C.-H."/>
            <person name="Lee Y.-S."/>
            <person name="Embley T.M."/>
            <person name="Coombs G.H."/>
            <person name="Mottram J.C."/>
            <person name="Tachezy J."/>
            <person name="Fraser-Liggett C.M."/>
            <person name="Johnson P.J."/>
        </authorList>
    </citation>
    <scope>NUCLEOTIDE SEQUENCE [LARGE SCALE GENOMIC DNA]</scope>
    <source>
        <strain evidence="1">G3</strain>
    </source>
</reference>
<sequence>MLFSILAFAISTPEFINLTEQRQDVPFNIDINSEAKLSASKNSAFFIYNPEGFTVEYPNGTIKNLNHTLYIQVHENRNPTSDFIIRCEGRKTLRVVLFSIKYFLMNDKYYILMNTWKEIVFTINRQHILQWPFT</sequence>
<dbReference type="KEGG" id="tva:4750991"/>
<dbReference type="EMBL" id="DS113921">
    <property type="protein sequence ID" value="EAX93273.1"/>
    <property type="molecule type" value="Genomic_DNA"/>
</dbReference>